<evidence type="ECO:0000256" key="3">
    <source>
        <dbReference type="ARBA" id="ARBA00022833"/>
    </source>
</evidence>
<keyword evidence="7" id="KW-1185">Reference proteome</keyword>
<gene>
    <name evidence="6" type="ORF">GBAR_LOCUS5614</name>
</gene>
<reference evidence="6" key="1">
    <citation type="submission" date="2023-03" db="EMBL/GenBank/DDBJ databases">
        <authorList>
            <person name="Steffen K."/>
            <person name="Cardenas P."/>
        </authorList>
    </citation>
    <scope>NUCLEOTIDE SEQUENCE</scope>
</reference>
<keyword evidence="2 4" id="KW-0863">Zinc-finger</keyword>
<dbReference type="Proteomes" id="UP001174909">
    <property type="component" value="Unassembled WGS sequence"/>
</dbReference>
<feature type="domain" description="RING-type" evidence="5">
    <location>
        <begin position="93"/>
        <end position="133"/>
    </location>
</feature>
<dbReference type="Pfam" id="PF13639">
    <property type="entry name" value="zf-RING_2"/>
    <property type="match status" value="1"/>
</dbReference>
<dbReference type="CDD" id="cd16468">
    <property type="entry name" value="RING-H2_RNF11"/>
    <property type="match status" value="1"/>
</dbReference>
<keyword evidence="3" id="KW-0862">Zinc</keyword>
<evidence type="ECO:0000256" key="4">
    <source>
        <dbReference type="PROSITE-ProRule" id="PRU00175"/>
    </source>
</evidence>
<dbReference type="InterPro" id="IPR013083">
    <property type="entry name" value="Znf_RING/FYVE/PHD"/>
</dbReference>
<name>A0AA35RD27_GEOBA</name>
<dbReference type="InterPro" id="IPR001841">
    <property type="entry name" value="Znf_RING"/>
</dbReference>
<dbReference type="PROSITE" id="PS50089">
    <property type="entry name" value="ZF_RING_2"/>
    <property type="match status" value="1"/>
</dbReference>
<dbReference type="Gene3D" id="3.30.40.10">
    <property type="entry name" value="Zinc/RING finger domain, C3HC4 (zinc finger)"/>
    <property type="match status" value="1"/>
</dbReference>
<accession>A0AA35RD27</accession>
<sequence length="166" mass="18090">MGNTCECVRRQGGDEAEDALLASLVAEGTAEGRPRGPPPPYQPQAPVYNYPLAAMTEERRAQLVRRITIIQSLPCIAYEVRGDKDKKKEPRECAICMMDYCAGELIKLLPCMHFYHLRCIDDWLMRSLTCPSCMERVDSGLLATLSSGGNHVSPGGRGSSSRGGGG</sequence>
<dbReference type="GO" id="GO:0061630">
    <property type="term" value="F:ubiquitin protein ligase activity"/>
    <property type="evidence" value="ECO:0007669"/>
    <property type="project" value="TreeGrafter"/>
</dbReference>
<evidence type="ECO:0000256" key="2">
    <source>
        <dbReference type="ARBA" id="ARBA00022771"/>
    </source>
</evidence>
<keyword evidence="1" id="KW-0479">Metal-binding</keyword>
<dbReference type="SMART" id="SM00184">
    <property type="entry name" value="RING"/>
    <property type="match status" value="1"/>
</dbReference>
<comment type="caution">
    <text evidence="6">The sequence shown here is derived from an EMBL/GenBank/DDBJ whole genome shotgun (WGS) entry which is preliminary data.</text>
</comment>
<evidence type="ECO:0000256" key="1">
    <source>
        <dbReference type="ARBA" id="ARBA00022723"/>
    </source>
</evidence>
<dbReference type="GO" id="GO:0000151">
    <property type="term" value="C:ubiquitin ligase complex"/>
    <property type="evidence" value="ECO:0007669"/>
    <property type="project" value="TreeGrafter"/>
</dbReference>
<evidence type="ECO:0000259" key="5">
    <source>
        <dbReference type="PROSITE" id="PS50089"/>
    </source>
</evidence>
<dbReference type="PANTHER" id="PTHR46359">
    <property type="entry name" value="GEO07743P1"/>
    <property type="match status" value="1"/>
</dbReference>
<proteinExistence type="predicted"/>
<dbReference type="InterPro" id="IPR042981">
    <property type="entry name" value="RNF11_RING-H2"/>
</dbReference>
<organism evidence="6 7">
    <name type="scientific">Geodia barretti</name>
    <name type="common">Barrett's horny sponge</name>
    <dbReference type="NCBI Taxonomy" id="519541"/>
    <lineage>
        <taxon>Eukaryota</taxon>
        <taxon>Metazoa</taxon>
        <taxon>Porifera</taxon>
        <taxon>Demospongiae</taxon>
        <taxon>Heteroscleromorpha</taxon>
        <taxon>Tetractinellida</taxon>
        <taxon>Astrophorina</taxon>
        <taxon>Geodiidae</taxon>
        <taxon>Geodia</taxon>
    </lineage>
</organism>
<feature type="non-terminal residue" evidence="6">
    <location>
        <position position="1"/>
    </location>
</feature>
<dbReference type="InterPro" id="IPR052804">
    <property type="entry name" value="UEC_component"/>
</dbReference>
<dbReference type="EMBL" id="CASHTH010000818">
    <property type="protein sequence ID" value="CAI8008136.1"/>
    <property type="molecule type" value="Genomic_DNA"/>
</dbReference>
<protein>
    <submittedName>
        <fullName evidence="6">RING finger protein 11</fullName>
    </submittedName>
</protein>
<dbReference type="AlphaFoldDB" id="A0AA35RD27"/>
<evidence type="ECO:0000313" key="7">
    <source>
        <dbReference type="Proteomes" id="UP001174909"/>
    </source>
</evidence>
<dbReference type="SUPFAM" id="SSF57850">
    <property type="entry name" value="RING/U-box"/>
    <property type="match status" value="1"/>
</dbReference>
<dbReference type="GO" id="GO:0008270">
    <property type="term" value="F:zinc ion binding"/>
    <property type="evidence" value="ECO:0007669"/>
    <property type="project" value="UniProtKB-KW"/>
</dbReference>
<evidence type="ECO:0000313" key="6">
    <source>
        <dbReference type="EMBL" id="CAI8008136.1"/>
    </source>
</evidence>
<dbReference type="PANTHER" id="PTHR46359:SF2">
    <property type="entry name" value="GEO07743P1"/>
    <property type="match status" value="1"/>
</dbReference>
<dbReference type="GO" id="GO:0006511">
    <property type="term" value="P:ubiquitin-dependent protein catabolic process"/>
    <property type="evidence" value="ECO:0007669"/>
    <property type="project" value="TreeGrafter"/>
</dbReference>